<feature type="coiled-coil region" evidence="1">
    <location>
        <begin position="29"/>
        <end position="63"/>
    </location>
</feature>
<sequence length="862" mass="96130">MSGKRERPVVSRQWSCSELVEGHGELLAAKKERESDDELQLKIKEYEEELARLKNEVVPQIKDKLFFHVKAPEAMLPKNPKGKKKEPKGTTTPPPQTRPVATPVRPGQVQSSSVPSPQGASGNPALQKRQRGKQPDPDKDRQIEELKKAGAKMQARLEALTSASSNDRFQADAKDPQTKKAAAAKTKAAAPAAPSTESEDLSHAAKMAKLRRMCERKPSGKIKVPDDVHKRWVANEGDDREKMLELLEDSNWDKDWPYIKSVVAFCRKSGNEKLIKKDRYNKKLEKFHVVFEEGDESVSELEEVERQEQDEGADSPVTFKLREKKTMDPPDLVGSDEGSGDESANEKEAKQTNGPKQEFERFKAFTSSLLSRASKIADMISELEAATEAAGKGPETADGKRVAKLVTSLEDAMGKTNAQHQQCECIKAKVAKLPKLKAEDPKALQSQYSTSNSPVPFPGAHYESPSANTANATIPINKAFSYMYSAGYWLQTWKGKRVAKCIFNFLGSYQRLAYLTWSQGKSRYQFIPKLHYCHHFAVELDRQTSCPSVQWVENPLSTSVQIQEDYVGRPSRISRRVSIRKLHRNVVERTLILQCRALIQSDRDKRGMDGYGHGGPLPRTHRSGEAGDRTRMWEWFVLEPLSSQRPMVIVSLKLPGDKGCLDSPASDVEMWGPIGTRHGHFWVPNRRFALRNTWASAPRSHTTRFSAPERAGLDRKHRVFTMLEHGGPSLMRGGEYADQAPVEAFVSAGGLFAKSESMEITNDPRFFQDNVLGYRLAAFAGMGVVAGLMVQNSLDSLFDMSKALTFKGSVQNHIDSWFQLAAILLLAVVHFLNIIATYVGVAQPYHTIRLMTAGPTGFESAA</sequence>
<feature type="compositionally biased region" description="Low complexity" evidence="2">
    <location>
        <begin position="98"/>
        <end position="122"/>
    </location>
</feature>
<feature type="compositionally biased region" description="Acidic residues" evidence="2">
    <location>
        <begin position="294"/>
        <end position="303"/>
    </location>
</feature>
<keyword evidence="3" id="KW-0472">Membrane</keyword>
<keyword evidence="3" id="KW-0812">Transmembrane</keyword>
<comment type="caution">
    <text evidence="4">The sequence shown here is derived from an EMBL/GenBank/DDBJ whole genome shotgun (WGS) entry which is preliminary data.</text>
</comment>
<feature type="transmembrane region" description="Helical" evidence="3">
    <location>
        <begin position="817"/>
        <end position="841"/>
    </location>
</feature>
<keyword evidence="1" id="KW-0175">Coiled coil</keyword>
<evidence type="ECO:0000256" key="2">
    <source>
        <dbReference type="SAM" id="MobiDB-lite"/>
    </source>
</evidence>
<accession>A0ABP0HWD4</accession>
<feature type="non-terminal residue" evidence="4">
    <location>
        <position position="862"/>
    </location>
</feature>
<evidence type="ECO:0000313" key="4">
    <source>
        <dbReference type="EMBL" id="CAK8993439.1"/>
    </source>
</evidence>
<evidence type="ECO:0000256" key="1">
    <source>
        <dbReference type="SAM" id="Coils"/>
    </source>
</evidence>
<organism evidence="4 5">
    <name type="scientific">Durusdinium trenchii</name>
    <dbReference type="NCBI Taxonomy" id="1381693"/>
    <lineage>
        <taxon>Eukaryota</taxon>
        <taxon>Sar</taxon>
        <taxon>Alveolata</taxon>
        <taxon>Dinophyceae</taxon>
        <taxon>Suessiales</taxon>
        <taxon>Symbiodiniaceae</taxon>
        <taxon>Durusdinium</taxon>
    </lineage>
</organism>
<keyword evidence="3" id="KW-1133">Transmembrane helix</keyword>
<feature type="compositionally biased region" description="Low complexity" evidence="2">
    <location>
        <begin position="179"/>
        <end position="193"/>
    </location>
</feature>
<name>A0ABP0HWD4_9DINO</name>
<feature type="region of interest" description="Disordered" evidence="2">
    <location>
        <begin position="294"/>
        <end position="358"/>
    </location>
</feature>
<keyword evidence="5" id="KW-1185">Reference proteome</keyword>
<evidence type="ECO:0000256" key="3">
    <source>
        <dbReference type="SAM" id="Phobius"/>
    </source>
</evidence>
<dbReference type="Proteomes" id="UP001642464">
    <property type="component" value="Unassembled WGS sequence"/>
</dbReference>
<dbReference type="EMBL" id="CAXAMM010001781">
    <property type="protein sequence ID" value="CAK8993439.1"/>
    <property type="molecule type" value="Genomic_DNA"/>
</dbReference>
<feature type="compositionally biased region" description="Basic and acidic residues" evidence="2">
    <location>
        <begin position="133"/>
        <end position="148"/>
    </location>
</feature>
<feature type="region of interest" description="Disordered" evidence="2">
    <location>
        <begin position="68"/>
        <end position="204"/>
    </location>
</feature>
<proteinExistence type="predicted"/>
<protein>
    <submittedName>
        <fullName evidence="4">Uncharacterized protein</fullName>
    </submittedName>
</protein>
<feature type="compositionally biased region" description="Basic and acidic residues" evidence="2">
    <location>
        <begin position="169"/>
        <end position="178"/>
    </location>
</feature>
<feature type="region of interest" description="Disordered" evidence="2">
    <location>
        <begin position="606"/>
        <end position="625"/>
    </location>
</feature>
<evidence type="ECO:0000313" key="5">
    <source>
        <dbReference type="Proteomes" id="UP001642464"/>
    </source>
</evidence>
<gene>
    <name evidence="4" type="ORF">SCF082_LOCUS3506</name>
</gene>
<reference evidence="4 5" key="1">
    <citation type="submission" date="2024-02" db="EMBL/GenBank/DDBJ databases">
        <authorList>
            <person name="Chen Y."/>
            <person name="Shah S."/>
            <person name="Dougan E. K."/>
            <person name="Thang M."/>
            <person name="Chan C."/>
        </authorList>
    </citation>
    <scope>NUCLEOTIDE SEQUENCE [LARGE SCALE GENOMIC DNA]</scope>
</reference>